<evidence type="ECO:0000256" key="1">
    <source>
        <dbReference type="SAM" id="MobiDB-lite"/>
    </source>
</evidence>
<dbReference type="EnsemblMetazoa" id="XM_050654465.1">
    <property type="protein sequence ID" value="XP_050510422.1"/>
    <property type="gene ID" value="LOC126887116"/>
</dbReference>
<dbReference type="RefSeq" id="XP_050510422.1">
    <property type="nucleotide sequence ID" value="XM_050654465.1"/>
</dbReference>
<dbReference type="Pfam" id="PF13843">
    <property type="entry name" value="DDE_Tnp_1_7"/>
    <property type="match status" value="1"/>
</dbReference>
<dbReference type="PANTHER" id="PTHR46599:SF6">
    <property type="entry name" value="DUAL SPECIFICITY PHOSPHATASE 26"/>
    <property type="match status" value="1"/>
</dbReference>
<organism evidence="3 4">
    <name type="scientific">Diabrotica virgifera virgifera</name>
    <name type="common">western corn rootworm</name>
    <dbReference type="NCBI Taxonomy" id="50390"/>
    <lineage>
        <taxon>Eukaryota</taxon>
        <taxon>Metazoa</taxon>
        <taxon>Ecdysozoa</taxon>
        <taxon>Arthropoda</taxon>
        <taxon>Hexapoda</taxon>
        <taxon>Insecta</taxon>
        <taxon>Pterygota</taxon>
        <taxon>Neoptera</taxon>
        <taxon>Endopterygota</taxon>
        <taxon>Coleoptera</taxon>
        <taxon>Polyphaga</taxon>
        <taxon>Cucujiformia</taxon>
        <taxon>Chrysomeloidea</taxon>
        <taxon>Chrysomelidae</taxon>
        <taxon>Galerucinae</taxon>
        <taxon>Diabroticina</taxon>
        <taxon>Diabroticites</taxon>
        <taxon>Diabrotica</taxon>
    </lineage>
</organism>
<dbReference type="Proteomes" id="UP001652700">
    <property type="component" value="Unplaced"/>
</dbReference>
<evidence type="ECO:0000259" key="2">
    <source>
        <dbReference type="Pfam" id="PF13843"/>
    </source>
</evidence>
<evidence type="ECO:0000313" key="4">
    <source>
        <dbReference type="Proteomes" id="UP001652700"/>
    </source>
</evidence>
<protein>
    <recommendedName>
        <fullName evidence="2">PiggyBac transposable element-derived protein domain-containing protein</fullName>
    </recommendedName>
</protein>
<dbReference type="GeneID" id="126887116"/>
<proteinExistence type="predicted"/>
<feature type="domain" description="PiggyBac transposable element-derived protein" evidence="2">
    <location>
        <begin position="199"/>
        <end position="557"/>
    </location>
</feature>
<accession>A0ABM5KJN8</accession>
<feature type="compositionally biased region" description="Polar residues" evidence="1">
    <location>
        <begin position="58"/>
        <end position="68"/>
    </location>
</feature>
<keyword evidence="4" id="KW-1185">Reference proteome</keyword>
<dbReference type="PANTHER" id="PTHR46599">
    <property type="entry name" value="PIGGYBAC TRANSPOSABLE ELEMENT-DERIVED PROTEIN 4"/>
    <property type="match status" value="1"/>
</dbReference>
<dbReference type="InterPro" id="IPR029526">
    <property type="entry name" value="PGBD"/>
</dbReference>
<sequence>MEVKKEIKEELKEYDQRYVDSLLSSSTIPEDYKNESEEKYSVDINEEFGKHDERYGKSQLSTSLNLENIKNEPEGEYSGSKRKKRKKTFDLTNPQDIEEVNRLFAASDEDDDDFRGESCGEESEIYSDGVEERDEGSDTEQEGADEDEDSFEKSNIFYLGKDKVTKWNRTAQKRNVPRVSDNNITQLLGVIGEAKLAKTPVECWNCLFTNDILNDIVMYTNQYIDAIKGRFSRERDVNNTDLLEIRAFVGLLYLAGAYKANRISLEELWGKNDDGIEKFSLVMSIKRFKFLMRCLSFDDLETRSSRKENDRLAPIRDIFTKFVQNCQASYYVGESVTIDEMLVAFRGSCPFRQYIPSKLSKYGIKVYALVDAKTFYSYNLEIYTGKQNEGPFCVSNKTPDVVKRLAEPLFGSGKNITANTRFTEVSLANELKERKLSYVGTIKKNRKQLPKEFIVTKNRAQYSSIFGFSDDGVTLVSYIPRKGKNILLLSTLHNDHSIDRNTGEKFKPEIITYYNATKLGVDTVDKMIASYSVTRNISRWPMVIFFAMLNIGGINSHVIHIGNRSEFLKRRVFLKQLSHELVLGQLARRSTNTIGLSLHFQRKLKRFCSPDVAPNEQNNEESQIPSKRRRCETCISETGLRRLSKYECKKCHNAICLSHAVFMCSPCYNGNE</sequence>
<feature type="region of interest" description="Disordered" evidence="1">
    <location>
        <begin position="51"/>
        <end position="150"/>
    </location>
</feature>
<reference evidence="3" key="1">
    <citation type="submission" date="2025-05" db="UniProtKB">
        <authorList>
            <consortium name="EnsemblMetazoa"/>
        </authorList>
    </citation>
    <scope>IDENTIFICATION</scope>
</reference>
<evidence type="ECO:0000313" key="3">
    <source>
        <dbReference type="EnsemblMetazoa" id="XP_050510422.1"/>
    </source>
</evidence>
<feature type="compositionally biased region" description="Acidic residues" evidence="1">
    <location>
        <begin position="107"/>
        <end position="150"/>
    </location>
</feature>
<name>A0ABM5KJN8_DIAVI</name>